<dbReference type="OrthoDB" id="3600043at2759"/>
<accession>A0A420H8G2</accession>
<name>A0A420H8G2_9PEZI</name>
<organism evidence="1 2">
    <name type="scientific">Golovinomyces cichoracearum</name>
    <dbReference type="NCBI Taxonomy" id="62708"/>
    <lineage>
        <taxon>Eukaryota</taxon>
        <taxon>Fungi</taxon>
        <taxon>Dikarya</taxon>
        <taxon>Ascomycota</taxon>
        <taxon>Pezizomycotina</taxon>
        <taxon>Leotiomycetes</taxon>
        <taxon>Erysiphales</taxon>
        <taxon>Erysiphaceae</taxon>
        <taxon>Golovinomyces</taxon>
    </lineage>
</organism>
<evidence type="ECO:0000313" key="1">
    <source>
        <dbReference type="EMBL" id="RKF53725.1"/>
    </source>
</evidence>
<dbReference type="EMBL" id="MCBR01021876">
    <property type="protein sequence ID" value="RKF53725.1"/>
    <property type="molecule type" value="Genomic_DNA"/>
</dbReference>
<comment type="caution">
    <text evidence="1">The sequence shown here is derived from an EMBL/GenBank/DDBJ whole genome shotgun (WGS) entry which is preliminary data.</text>
</comment>
<evidence type="ECO:0000313" key="2">
    <source>
        <dbReference type="Proteomes" id="UP000285405"/>
    </source>
</evidence>
<dbReference type="Proteomes" id="UP000285405">
    <property type="component" value="Unassembled WGS sequence"/>
</dbReference>
<reference evidence="1 2" key="1">
    <citation type="journal article" date="2018" name="BMC Genomics">
        <title>Comparative genome analyses reveal sequence features reflecting distinct modes of host-adaptation between dicot and monocot powdery mildew.</title>
        <authorList>
            <person name="Wu Y."/>
            <person name="Ma X."/>
            <person name="Pan Z."/>
            <person name="Kale S.D."/>
            <person name="Song Y."/>
            <person name="King H."/>
            <person name="Zhang Q."/>
            <person name="Presley C."/>
            <person name="Deng X."/>
            <person name="Wei C.I."/>
            <person name="Xiao S."/>
        </authorList>
    </citation>
    <scope>NUCLEOTIDE SEQUENCE [LARGE SCALE GENOMIC DNA]</scope>
    <source>
        <strain evidence="1">UCSC1</strain>
    </source>
</reference>
<protein>
    <submittedName>
        <fullName evidence="1">Uncharacterized protein</fullName>
    </submittedName>
</protein>
<sequence>MNKAPVYEDSRKRTENDPCHMDFNTRAQNNEQTIGSNEQISAIITITTMISGITPNGEGMSLVSMDKILPMVLCETIEGHFENFEYCRNQQDTWHSMKLDDIINLYPNKSLGENLKIFLEKVNEMKFGLPQGLNNDEILHHKIRSACETHLAFTSVCDRSSPTVNGLISDLQTSATKYDRYYNLNRNRNRISQPPRKYYRYELPDGCIVCSKKSCWSKNHSKQEIDKYQDSG</sequence>
<dbReference type="AlphaFoldDB" id="A0A420H8G2"/>
<gene>
    <name evidence="1" type="ORF">GcC1_218041</name>
</gene>
<proteinExistence type="predicted"/>